<name>A0A9P7UPA0_9AGAR</name>
<evidence type="ECO:0000256" key="19">
    <source>
        <dbReference type="SAM" id="Phobius"/>
    </source>
</evidence>
<keyword evidence="7" id="KW-0813">Transport</keyword>
<dbReference type="GO" id="GO:0015031">
    <property type="term" value="P:protein transport"/>
    <property type="evidence" value="ECO:0007669"/>
    <property type="project" value="UniProtKB-KW"/>
</dbReference>
<feature type="signal peptide" evidence="20">
    <location>
        <begin position="1"/>
        <end position="20"/>
    </location>
</feature>
<dbReference type="SUPFAM" id="SSF50911">
    <property type="entry name" value="Mannose 6-phosphate receptor domain"/>
    <property type="match status" value="1"/>
</dbReference>
<keyword evidence="14" id="KW-0496">Mitochondrion</keyword>
<keyword evidence="23" id="KW-1185">Reference proteome</keyword>
<evidence type="ECO:0000256" key="4">
    <source>
        <dbReference type="ARBA" id="ARBA00004614"/>
    </source>
</evidence>
<gene>
    <name evidence="22" type="ORF">E1B28_012754</name>
</gene>
<accession>A0A9P7UPA0</accession>
<feature type="domain" description="MRH" evidence="21">
    <location>
        <begin position="25"/>
        <end position="174"/>
    </location>
</feature>
<evidence type="ECO:0000256" key="17">
    <source>
        <dbReference type="ARBA" id="ARBA00023329"/>
    </source>
</evidence>
<evidence type="ECO:0000256" key="2">
    <source>
        <dbReference type="ARBA" id="ARBA00004358"/>
    </source>
</evidence>
<evidence type="ECO:0000256" key="15">
    <source>
        <dbReference type="ARBA" id="ARBA00023136"/>
    </source>
</evidence>
<comment type="similarity">
    <text evidence="5">Belongs to the ATG27 family.</text>
</comment>
<keyword evidence="11 19" id="KW-1133">Transmembrane helix</keyword>
<keyword evidence="13" id="KW-0333">Golgi apparatus</keyword>
<evidence type="ECO:0000256" key="3">
    <source>
        <dbReference type="ARBA" id="ARBA00004472"/>
    </source>
</evidence>
<dbReference type="Gene3D" id="2.70.130.10">
    <property type="entry name" value="Mannose-6-phosphate receptor binding domain"/>
    <property type="match status" value="1"/>
</dbReference>
<feature type="region of interest" description="Disordered" evidence="18">
    <location>
        <begin position="247"/>
        <end position="399"/>
    </location>
</feature>
<dbReference type="Pfam" id="PF09451">
    <property type="entry name" value="ATG27"/>
    <property type="match status" value="1"/>
</dbReference>
<evidence type="ECO:0000256" key="10">
    <source>
        <dbReference type="ARBA" id="ARBA00022927"/>
    </source>
</evidence>
<evidence type="ECO:0000256" key="6">
    <source>
        <dbReference type="ARBA" id="ARBA00013776"/>
    </source>
</evidence>
<evidence type="ECO:0000256" key="9">
    <source>
        <dbReference type="ARBA" id="ARBA00022729"/>
    </source>
</evidence>
<evidence type="ECO:0000256" key="18">
    <source>
        <dbReference type="SAM" id="MobiDB-lite"/>
    </source>
</evidence>
<keyword evidence="12" id="KW-0072">Autophagy</keyword>
<evidence type="ECO:0000256" key="8">
    <source>
        <dbReference type="ARBA" id="ARBA00022692"/>
    </source>
</evidence>
<evidence type="ECO:0000256" key="1">
    <source>
        <dbReference type="ARBA" id="ARBA00004304"/>
    </source>
</evidence>
<dbReference type="OrthoDB" id="4504960at2759"/>
<keyword evidence="9 20" id="KW-0732">Signal</keyword>
<dbReference type="InterPro" id="IPR018939">
    <property type="entry name" value="Autophagy-rel_prot_27"/>
</dbReference>
<feature type="chain" id="PRO_5040439391" description="Autophagy-related protein 27" evidence="20">
    <location>
        <begin position="21"/>
        <end position="399"/>
    </location>
</feature>
<evidence type="ECO:0000313" key="22">
    <source>
        <dbReference type="EMBL" id="KAG7088790.1"/>
    </source>
</evidence>
<comment type="caution">
    <text evidence="22">The sequence shown here is derived from an EMBL/GenBank/DDBJ whole genome shotgun (WGS) entry which is preliminary data.</text>
</comment>
<evidence type="ECO:0000256" key="11">
    <source>
        <dbReference type="ARBA" id="ARBA00022989"/>
    </source>
</evidence>
<dbReference type="GO" id="GO:0005770">
    <property type="term" value="C:late endosome"/>
    <property type="evidence" value="ECO:0007669"/>
    <property type="project" value="TreeGrafter"/>
</dbReference>
<feature type="compositionally biased region" description="Pro residues" evidence="18">
    <location>
        <begin position="319"/>
        <end position="328"/>
    </location>
</feature>
<evidence type="ECO:0000313" key="23">
    <source>
        <dbReference type="Proteomes" id="UP001049176"/>
    </source>
</evidence>
<dbReference type="EMBL" id="CM032188">
    <property type="protein sequence ID" value="KAG7088790.1"/>
    <property type="molecule type" value="Genomic_DNA"/>
</dbReference>
<keyword evidence="16" id="KW-1015">Disulfide bond</keyword>
<evidence type="ECO:0000259" key="21">
    <source>
        <dbReference type="PROSITE" id="PS51914"/>
    </source>
</evidence>
<dbReference type="Proteomes" id="UP001049176">
    <property type="component" value="Chromosome 8"/>
</dbReference>
<keyword evidence="17" id="KW-0968">Cytoplasmic vesicle</keyword>
<keyword evidence="15 19" id="KW-0472">Membrane</keyword>
<keyword evidence="10" id="KW-0653">Protein transport</keyword>
<evidence type="ECO:0000256" key="16">
    <source>
        <dbReference type="ARBA" id="ARBA00023157"/>
    </source>
</evidence>
<dbReference type="GO" id="GO:0031966">
    <property type="term" value="C:mitochondrial membrane"/>
    <property type="evidence" value="ECO:0007669"/>
    <property type="project" value="UniProtKB-SubCell"/>
</dbReference>
<protein>
    <recommendedName>
        <fullName evidence="6">Autophagy-related protein 27</fullName>
    </recommendedName>
</protein>
<feature type="compositionally biased region" description="Gly residues" evidence="18">
    <location>
        <begin position="264"/>
        <end position="279"/>
    </location>
</feature>
<dbReference type="GO" id="GO:0006914">
    <property type="term" value="P:autophagy"/>
    <property type="evidence" value="ECO:0007669"/>
    <property type="project" value="UniProtKB-KW"/>
</dbReference>
<feature type="compositionally biased region" description="Pro residues" evidence="18">
    <location>
        <begin position="364"/>
        <end position="384"/>
    </location>
</feature>
<dbReference type="PANTHER" id="PTHR15071">
    <property type="entry name" value="MANNOSE-6-PHOSPHATE RECEPTOR FAMILY MEMBER"/>
    <property type="match status" value="1"/>
</dbReference>
<reference evidence="22" key="1">
    <citation type="journal article" date="2021" name="Genome Biol. Evol.">
        <title>The assembled and annotated genome of the fairy-ring fungus Marasmius oreades.</title>
        <authorList>
            <person name="Hiltunen M."/>
            <person name="Ament-Velasquez S.L."/>
            <person name="Johannesson H."/>
        </authorList>
    </citation>
    <scope>NUCLEOTIDE SEQUENCE</scope>
    <source>
        <strain evidence="22">03SP1</strain>
    </source>
</reference>
<dbReference type="KEGG" id="more:E1B28_012754"/>
<dbReference type="RefSeq" id="XP_043005261.1">
    <property type="nucleotide sequence ID" value="XM_043157893.1"/>
</dbReference>
<feature type="transmembrane region" description="Helical" evidence="19">
    <location>
        <begin position="181"/>
        <end position="205"/>
    </location>
</feature>
<feature type="compositionally biased region" description="Low complexity" evidence="18">
    <location>
        <begin position="303"/>
        <end position="318"/>
    </location>
</feature>
<evidence type="ECO:0000256" key="20">
    <source>
        <dbReference type="SAM" id="SignalP"/>
    </source>
</evidence>
<dbReference type="GO" id="GO:0010008">
    <property type="term" value="C:endosome membrane"/>
    <property type="evidence" value="ECO:0007669"/>
    <property type="project" value="UniProtKB-SubCell"/>
</dbReference>
<dbReference type="AlphaFoldDB" id="A0A9P7UPA0"/>
<feature type="compositionally biased region" description="Basic and acidic residues" evidence="18">
    <location>
        <begin position="330"/>
        <end position="345"/>
    </location>
</feature>
<evidence type="ECO:0000256" key="13">
    <source>
        <dbReference type="ARBA" id="ARBA00023034"/>
    </source>
</evidence>
<proteinExistence type="inferred from homology"/>
<dbReference type="GO" id="GO:0034045">
    <property type="term" value="C:phagophore assembly site membrane"/>
    <property type="evidence" value="ECO:0007669"/>
    <property type="project" value="UniProtKB-SubCell"/>
</dbReference>
<evidence type="ECO:0000256" key="12">
    <source>
        <dbReference type="ARBA" id="ARBA00023006"/>
    </source>
</evidence>
<dbReference type="GeneID" id="66081829"/>
<keyword evidence="8 19" id="KW-0812">Transmembrane</keyword>
<dbReference type="SMART" id="SM01404">
    <property type="entry name" value="CIMR"/>
    <property type="match status" value="1"/>
</dbReference>
<dbReference type="GO" id="GO:0000139">
    <property type="term" value="C:Golgi membrane"/>
    <property type="evidence" value="ECO:0007669"/>
    <property type="project" value="UniProtKB-SubCell"/>
</dbReference>
<organism evidence="22 23">
    <name type="scientific">Marasmius oreades</name>
    <name type="common">fairy-ring Marasmius</name>
    <dbReference type="NCBI Taxonomy" id="181124"/>
    <lineage>
        <taxon>Eukaryota</taxon>
        <taxon>Fungi</taxon>
        <taxon>Dikarya</taxon>
        <taxon>Basidiomycota</taxon>
        <taxon>Agaricomycotina</taxon>
        <taxon>Agaricomycetes</taxon>
        <taxon>Agaricomycetidae</taxon>
        <taxon>Agaricales</taxon>
        <taxon>Marasmiineae</taxon>
        <taxon>Marasmiaceae</taxon>
        <taxon>Marasmius</taxon>
    </lineage>
</organism>
<comment type="subcellular location">
    <subcellularLocation>
        <location evidence="2">Cytoplasmic vesicle membrane</location>
        <topology evidence="2">Single-pass type I membrane protein</topology>
    </subcellularLocation>
    <subcellularLocation>
        <location evidence="4">Golgi apparatus membrane</location>
        <topology evidence="4">Single-pass type I membrane protein</topology>
    </subcellularLocation>
    <subcellularLocation>
        <location evidence="1">Mitochondrion membrane</location>
        <topology evidence="1">Single-pass membrane protein</topology>
    </subcellularLocation>
    <subcellularLocation>
        <location evidence="3">Preautophagosomal structure membrane</location>
        <topology evidence="3">Single-pass type I membrane protein</topology>
    </subcellularLocation>
</comment>
<dbReference type="InterPro" id="IPR009011">
    <property type="entry name" value="Man6P_isomerase_rcpt-bd_dom_sf"/>
</dbReference>
<dbReference type="PROSITE" id="PS51914">
    <property type="entry name" value="MRH"/>
    <property type="match status" value="1"/>
</dbReference>
<sequence length="399" mass="42984">MAFPHSGLLLVAVLLLKANAIPTEKPCTIHDPSTSDYFDLNPLKSNTDYKLTTPGGHNFYLNVCRGVNTDLWGLDDPNIGGFIRRDHGDFSVGLSNTTLLISEGIPKLRMGKGGKCVSGNGEETGDLAETVVEFQCDRSVFGRGEPRLRAQLPLEDEKACAFFVEWRTHFACPTGEPGGPWGFLTFIVIIILIFLMLYLLFGTLYNRYVLRLRGFDQLPQFSVEAFKYHASEALDWFKDFMSKGYEGTQRGSTNPVSHQAGVDVGTGSGRDAGGGGQSVGGFLRPAPQRPVPHPSTNPVSHHTNTTTNFTPNSSSQPISPAPASPSSPPKKKDKDTGPATSEERTFMLGDVDEDEDDHSVGSPNPNPNSHPTAPPPQTAAPPNPTTQGDGHGEGGAIRL</sequence>
<evidence type="ECO:0000256" key="7">
    <source>
        <dbReference type="ARBA" id="ARBA00022448"/>
    </source>
</evidence>
<dbReference type="GO" id="GO:0007034">
    <property type="term" value="P:vacuolar transport"/>
    <property type="evidence" value="ECO:0007669"/>
    <property type="project" value="TreeGrafter"/>
</dbReference>
<evidence type="ECO:0000256" key="5">
    <source>
        <dbReference type="ARBA" id="ARBA00005363"/>
    </source>
</evidence>
<evidence type="ECO:0000256" key="14">
    <source>
        <dbReference type="ARBA" id="ARBA00023128"/>
    </source>
</evidence>
<dbReference type="InterPro" id="IPR044865">
    <property type="entry name" value="MRH_dom"/>
</dbReference>
<dbReference type="PANTHER" id="PTHR15071:SF0">
    <property type="entry name" value="MANNOSE 6-PHOSPHATE RECEPTOR-LIKE PROTEIN 1"/>
    <property type="match status" value="1"/>
</dbReference>